<evidence type="ECO:0000259" key="1">
    <source>
        <dbReference type="Pfam" id="PF05076"/>
    </source>
</evidence>
<dbReference type="PANTHER" id="PTHR10928">
    <property type="entry name" value="SUPPRESSOR OF FUSED"/>
    <property type="match status" value="1"/>
</dbReference>
<dbReference type="EMBL" id="FPIZ01000037">
    <property type="protein sequence ID" value="SFW88793.1"/>
    <property type="molecule type" value="Genomic_DNA"/>
</dbReference>
<keyword evidence="5" id="KW-1185">Reference proteome</keyword>
<dbReference type="InterPro" id="IPR007768">
    <property type="entry name" value="Suppressor_of_fused"/>
</dbReference>
<dbReference type="InterPro" id="IPR020941">
    <property type="entry name" value="SUFU-like_domain"/>
</dbReference>
<reference evidence="3 5" key="2">
    <citation type="submission" date="2023-11" db="EMBL/GenBank/DDBJ databases">
        <title>MicrobeMod: A computational toolkit for identifying prokaryotic methylation and restriction-modification with nanopore sequencing.</title>
        <authorList>
            <person name="Crits-Christoph A."/>
            <person name="Kang S.C."/>
            <person name="Lee H."/>
            <person name="Ostrov N."/>
        </authorList>
    </citation>
    <scope>NUCLEOTIDE SEQUENCE [LARGE SCALE GENOMIC DNA]</scope>
    <source>
        <strain evidence="3 5">ATCC 23090</strain>
    </source>
</reference>
<name>A0A1K1SWR9_9BACT</name>
<dbReference type="InterPro" id="IPR037181">
    <property type="entry name" value="SUFU_N"/>
</dbReference>
<evidence type="ECO:0000313" key="3">
    <source>
        <dbReference type="EMBL" id="WQG91232.1"/>
    </source>
</evidence>
<accession>A0A1K1SWR9</accession>
<organism evidence="2 4">
    <name type="scientific">Chitinophaga sancti</name>
    <dbReference type="NCBI Taxonomy" id="1004"/>
    <lineage>
        <taxon>Bacteria</taxon>
        <taxon>Pseudomonadati</taxon>
        <taxon>Bacteroidota</taxon>
        <taxon>Chitinophagia</taxon>
        <taxon>Chitinophagales</taxon>
        <taxon>Chitinophagaceae</taxon>
        <taxon>Chitinophaga</taxon>
    </lineage>
</organism>
<dbReference type="Proteomes" id="UP000183788">
    <property type="component" value="Unassembled WGS sequence"/>
</dbReference>
<gene>
    <name evidence="2" type="ORF">SAMN05661012_06316</name>
    <name evidence="3" type="ORF">SR876_06960</name>
</gene>
<dbReference type="Proteomes" id="UP001326715">
    <property type="component" value="Chromosome"/>
</dbReference>
<evidence type="ECO:0000313" key="2">
    <source>
        <dbReference type="EMBL" id="SFW88793.1"/>
    </source>
</evidence>
<dbReference type="Pfam" id="PF05076">
    <property type="entry name" value="SUFU"/>
    <property type="match status" value="1"/>
</dbReference>
<protein>
    <submittedName>
        <fullName evidence="3">Suppressor of fused domain protein</fullName>
    </submittedName>
    <submittedName>
        <fullName evidence="2">Suppressor of fused protein (SUFU)</fullName>
    </submittedName>
</protein>
<reference evidence="2 4" key="1">
    <citation type="submission" date="2016-11" db="EMBL/GenBank/DDBJ databases">
        <authorList>
            <person name="Jaros S."/>
            <person name="Januszkiewicz K."/>
            <person name="Wedrychowicz H."/>
        </authorList>
    </citation>
    <scope>NUCLEOTIDE SEQUENCE [LARGE SCALE GENOMIC DNA]</scope>
    <source>
        <strain evidence="2 4">DSM 784</strain>
    </source>
</reference>
<dbReference type="GO" id="GO:0005737">
    <property type="term" value="C:cytoplasm"/>
    <property type="evidence" value="ECO:0007669"/>
    <property type="project" value="TreeGrafter"/>
</dbReference>
<dbReference type="EMBL" id="CP140154">
    <property type="protein sequence ID" value="WQG91232.1"/>
    <property type="molecule type" value="Genomic_DNA"/>
</dbReference>
<dbReference type="RefSeq" id="WP_072366104.1">
    <property type="nucleotide sequence ID" value="NZ_CP139972.1"/>
</dbReference>
<dbReference type="STRING" id="1004.SAMN05661012_06316"/>
<dbReference type="PANTHER" id="PTHR10928:SF2">
    <property type="entry name" value="SUPPRESSOR OF FUSED HOMOLOG"/>
    <property type="match status" value="1"/>
</dbReference>
<proteinExistence type="predicted"/>
<dbReference type="SUPFAM" id="SSF103359">
    <property type="entry name" value="Suppressor of Fused, N-terminal domain"/>
    <property type="match status" value="1"/>
</dbReference>
<sequence>MTTEEYKSLFTEDDTVGWTAIDDVFEKIYPGQEPMHYAPPLHYAVGGEDPIDGTSIYKSTKQEEHFHLVSYGFSELYYNEKAAGGEFSKWGFELTMRVKPFAGDEGNPTWVINMMNNLARYVFSSSRWFEEYQYIPANGPIRLDTDTDITGLAFVKDPEAGRIDTPHGELTFLQIVGLTTAELERIKAANTKAAVEEVLNEIAKTNPLYITDLERRSK</sequence>
<evidence type="ECO:0000313" key="4">
    <source>
        <dbReference type="Proteomes" id="UP000183788"/>
    </source>
</evidence>
<dbReference type="AlphaFoldDB" id="A0A1K1SWR9"/>
<dbReference type="OrthoDB" id="9023549at2"/>
<feature type="domain" description="Suppressor of fused-like" evidence="1">
    <location>
        <begin position="47"/>
        <end position="216"/>
    </location>
</feature>
<evidence type="ECO:0000313" key="5">
    <source>
        <dbReference type="Proteomes" id="UP001326715"/>
    </source>
</evidence>